<keyword evidence="2" id="KW-1185">Reference proteome</keyword>
<evidence type="ECO:0000313" key="1">
    <source>
        <dbReference type="EMBL" id="KAJ5546059.1"/>
    </source>
</evidence>
<accession>A0AAD6GHY8</accession>
<reference evidence="1 2" key="1">
    <citation type="journal article" date="2023" name="IMA Fungus">
        <title>Comparative genomic study of the Penicillium genus elucidates a diverse pangenome and 15 lateral gene transfer events.</title>
        <authorList>
            <person name="Petersen C."/>
            <person name="Sorensen T."/>
            <person name="Nielsen M.R."/>
            <person name="Sondergaard T.E."/>
            <person name="Sorensen J.L."/>
            <person name="Fitzpatrick D.A."/>
            <person name="Frisvad J.C."/>
            <person name="Nielsen K.L."/>
        </authorList>
    </citation>
    <scope>NUCLEOTIDE SEQUENCE [LARGE SCALE GENOMIC DNA]</scope>
    <source>
        <strain evidence="1 2">IBT 35679</strain>
    </source>
</reference>
<dbReference type="Proteomes" id="UP001220324">
    <property type="component" value="Unassembled WGS sequence"/>
</dbReference>
<dbReference type="AlphaFoldDB" id="A0AAD6GHY8"/>
<gene>
    <name evidence="1" type="ORF">N7494_003644</name>
</gene>
<comment type="caution">
    <text evidence="1">The sequence shown here is derived from an EMBL/GenBank/DDBJ whole genome shotgun (WGS) entry which is preliminary data.</text>
</comment>
<sequence length="229" mass="25879">MAHDILREASWLGAKGARVTRWIADPNEPGCPIPENTLAFEDIEGNTTKFERTTNIDINLAGHNLLLPPGVAAPPGTEREGYVYYSMRFGRDQWSGFFAPGILVIQSMRRIIPGTPRPSEIALTLYAKEHGRLDNLRYIFATTIINGQTKHFISHDLYSSWPGTGDPQCWEYGTKEYEEIMGTRIGRTVAYLVLGGFERGTRRIVRIITYNKADELDICFDIRPITKSK</sequence>
<dbReference type="EMBL" id="JAQIZZ010000003">
    <property type="protein sequence ID" value="KAJ5546059.1"/>
    <property type="molecule type" value="Genomic_DNA"/>
</dbReference>
<evidence type="ECO:0000313" key="2">
    <source>
        <dbReference type="Proteomes" id="UP001220324"/>
    </source>
</evidence>
<organism evidence="1 2">
    <name type="scientific">Penicillium frequentans</name>
    <dbReference type="NCBI Taxonomy" id="3151616"/>
    <lineage>
        <taxon>Eukaryota</taxon>
        <taxon>Fungi</taxon>
        <taxon>Dikarya</taxon>
        <taxon>Ascomycota</taxon>
        <taxon>Pezizomycotina</taxon>
        <taxon>Eurotiomycetes</taxon>
        <taxon>Eurotiomycetidae</taxon>
        <taxon>Eurotiales</taxon>
        <taxon>Aspergillaceae</taxon>
        <taxon>Penicillium</taxon>
    </lineage>
</organism>
<name>A0AAD6GHY8_9EURO</name>
<proteinExistence type="predicted"/>
<protein>
    <submittedName>
        <fullName evidence="1">Uncharacterized protein</fullName>
    </submittedName>
</protein>